<keyword evidence="2" id="KW-0547">Nucleotide-binding</keyword>
<organism evidence="7 8">
    <name type="scientific">Macleaya cordata</name>
    <name type="common">Five-seeded plume-poppy</name>
    <name type="synonym">Bocconia cordata</name>
    <dbReference type="NCBI Taxonomy" id="56857"/>
    <lineage>
        <taxon>Eukaryota</taxon>
        <taxon>Viridiplantae</taxon>
        <taxon>Streptophyta</taxon>
        <taxon>Embryophyta</taxon>
        <taxon>Tracheophyta</taxon>
        <taxon>Spermatophyta</taxon>
        <taxon>Magnoliopsida</taxon>
        <taxon>Ranunculales</taxon>
        <taxon>Papaveraceae</taxon>
        <taxon>Papaveroideae</taxon>
        <taxon>Macleaya</taxon>
    </lineage>
</organism>
<evidence type="ECO:0000256" key="2">
    <source>
        <dbReference type="ARBA" id="ARBA00022741"/>
    </source>
</evidence>
<evidence type="ECO:0000259" key="6">
    <source>
        <dbReference type="PROSITE" id="PS51185"/>
    </source>
</evidence>
<sequence>MFQVATLFNDAEKVEKELKQNPPPSESDIEAAKLLLVKEKGEAVAQLKSAKASKEEISASVAVLTKAKESLAKLEERSKLKPGLPQKDGKIDYSYDFFARQAFLKLCTFEPFHQDLFFFTGVKWLLDNCLDDMQFMVKNFDKTAIDRLKYRSRETARECYREEV</sequence>
<dbReference type="EMBL" id="MVGT01003030">
    <property type="protein sequence ID" value="OVA05692.1"/>
    <property type="molecule type" value="Genomic_DNA"/>
</dbReference>
<keyword evidence="8" id="KW-1185">Reference proteome</keyword>
<comment type="caution">
    <text evidence="7">The sequence shown here is derived from an EMBL/GenBank/DDBJ whole genome shotgun (WGS) entry which is preliminary data.</text>
</comment>
<dbReference type="GO" id="GO:0004812">
    <property type="term" value="F:aminoacyl-tRNA ligase activity"/>
    <property type="evidence" value="ECO:0007669"/>
    <property type="project" value="UniProtKB-KW"/>
</dbReference>
<gene>
    <name evidence="7" type="ORF">BVC80_261g7</name>
</gene>
<evidence type="ECO:0000256" key="5">
    <source>
        <dbReference type="ARBA" id="ARBA00023146"/>
    </source>
</evidence>
<dbReference type="InterPro" id="IPR000738">
    <property type="entry name" value="WHEP-TRS_dom"/>
</dbReference>
<dbReference type="GO" id="GO:0006418">
    <property type="term" value="P:tRNA aminoacylation for protein translation"/>
    <property type="evidence" value="ECO:0007669"/>
    <property type="project" value="InterPro"/>
</dbReference>
<dbReference type="AlphaFoldDB" id="A0A200Q5J3"/>
<dbReference type="Gene3D" id="1.10.287.10">
    <property type="entry name" value="S15/NS1, RNA-binding"/>
    <property type="match status" value="1"/>
</dbReference>
<proteinExistence type="predicted"/>
<dbReference type="SUPFAM" id="SSF47060">
    <property type="entry name" value="S15/NS1 RNA-binding domain"/>
    <property type="match status" value="1"/>
</dbReference>
<feature type="domain" description="WHEP-TRS" evidence="6">
    <location>
        <begin position="29"/>
        <end position="85"/>
    </location>
</feature>
<evidence type="ECO:0000256" key="4">
    <source>
        <dbReference type="ARBA" id="ARBA00022917"/>
    </source>
</evidence>
<evidence type="ECO:0000313" key="8">
    <source>
        <dbReference type="Proteomes" id="UP000195402"/>
    </source>
</evidence>
<keyword evidence="1" id="KW-0436">Ligase</keyword>
<accession>A0A200Q5J3</accession>
<dbReference type="PROSITE" id="PS51185">
    <property type="entry name" value="WHEP_TRS_2"/>
    <property type="match status" value="1"/>
</dbReference>
<evidence type="ECO:0000313" key="7">
    <source>
        <dbReference type="EMBL" id="OVA05692.1"/>
    </source>
</evidence>
<protein>
    <submittedName>
        <fullName evidence="7">WHEP-TRS</fullName>
    </submittedName>
</protein>
<keyword evidence="5" id="KW-0030">Aminoacyl-tRNA synthetase</keyword>
<dbReference type="GO" id="GO:0005524">
    <property type="term" value="F:ATP binding"/>
    <property type="evidence" value="ECO:0007669"/>
    <property type="project" value="UniProtKB-KW"/>
</dbReference>
<name>A0A200Q5J3_MACCD</name>
<dbReference type="Proteomes" id="UP000195402">
    <property type="component" value="Unassembled WGS sequence"/>
</dbReference>
<keyword evidence="4" id="KW-0648">Protein biosynthesis</keyword>
<reference evidence="7 8" key="1">
    <citation type="journal article" date="2017" name="Mol. Plant">
        <title>The Genome of Medicinal Plant Macleaya cordata Provides New Insights into Benzylisoquinoline Alkaloids Metabolism.</title>
        <authorList>
            <person name="Liu X."/>
            <person name="Liu Y."/>
            <person name="Huang P."/>
            <person name="Ma Y."/>
            <person name="Qing Z."/>
            <person name="Tang Q."/>
            <person name="Cao H."/>
            <person name="Cheng P."/>
            <person name="Zheng Y."/>
            <person name="Yuan Z."/>
            <person name="Zhou Y."/>
            <person name="Liu J."/>
            <person name="Tang Z."/>
            <person name="Zhuo Y."/>
            <person name="Zhang Y."/>
            <person name="Yu L."/>
            <person name="Huang J."/>
            <person name="Yang P."/>
            <person name="Peng Q."/>
            <person name="Zhang J."/>
            <person name="Jiang W."/>
            <person name="Zhang Z."/>
            <person name="Lin K."/>
            <person name="Ro D.K."/>
            <person name="Chen X."/>
            <person name="Xiong X."/>
            <person name="Shang Y."/>
            <person name="Huang S."/>
            <person name="Zeng J."/>
        </authorList>
    </citation>
    <scope>NUCLEOTIDE SEQUENCE [LARGE SCALE GENOMIC DNA]</scope>
    <source>
        <strain evidence="8">cv. BLH2017</strain>
        <tissue evidence="7">Root</tissue>
    </source>
</reference>
<dbReference type="STRING" id="56857.A0A200Q5J3"/>
<evidence type="ECO:0000256" key="3">
    <source>
        <dbReference type="ARBA" id="ARBA00022840"/>
    </source>
</evidence>
<keyword evidence="3" id="KW-0067">ATP-binding</keyword>
<evidence type="ECO:0000256" key="1">
    <source>
        <dbReference type="ARBA" id="ARBA00022598"/>
    </source>
</evidence>
<dbReference type="OrthoDB" id="1932896at2759"/>
<dbReference type="InterPro" id="IPR009068">
    <property type="entry name" value="uS15_NS1_RNA-bd_sf"/>
</dbReference>
<dbReference type="InParanoid" id="A0A200Q5J3"/>
<dbReference type="OMA" id="ARECYRE"/>
<dbReference type="SMART" id="SM00991">
    <property type="entry name" value="WHEP-TRS"/>
    <property type="match status" value="1"/>
</dbReference>